<dbReference type="EMBL" id="CM039427">
    <property type="protein sequence ID" value="KAI4353576.1"/>
    <property type="molecule type" value="Genomic_DNA"/>
</dbReference>
<evidence type="ECO:0000313" key="1">
    <source>
        <dbReference type="EMBL" id="KAI4353576.1"/>
    </source>
</evidence>
<reference evidence="1 2" key="1">
    <citation type="journal article" date="2022" name="DNA Res.">
        <title>Chromosomal-level genome assembly of the orchid tree Bauhinia variegata (Leguminosae; Cercidoideae) supports the allotetraploid origin hypothesis of Bauhinia.</title>
        <authorList>
            <person name="Zhong Y."/>
            <person name="Chen Y."/>
            <person name="Zheng D."/>
            <person name="Pang J."/>
            <person name="Liu Y."/>
            <person name="Luo S."/>
            <person name="Meng S."/>
            <person name="Qian L."/>
            <person name="Wei D."/>
            <person name="Dai S."/>
            <person name="Zhou R."/>
        </authorList>
    </citation>
    <scope>NUCLEOTIDE SEQUENCE [LARGE SCALE GENOMIC DNA]</scope>
    <source>
        <strain evidence="1">BV-YZ2020</strain>
    </source>
</reference>
<protein>
    <submittedName>
        <fullName evidence="1">Uncharacterized protein</fullName>
    </submittedName>
</protein>
<sequence>MEDDKKKRKGKKKKNKQSKTAGDGVTAVGETTSGDPNLVNHGKGDEHSQLLEIADVQSRNVVDSNGHGPNGKQCVNSEETIKKLKEENDLHVKKEAIFQETIRKLKEENDMHIQKEAMSEETARQLREQIEMCNQKEAGLVMRIAQFQSEKDSLIQKEAGLQAKVNQFLNEKSNLSQQVESFEERVKLLEGDLSSSIERESSAKETILNLNGDVSRLQVQLAVLEDSRNSLLVENQRLMENVSSLQLAIQNLEKNRSSSSRTVDASAKDNVSELEDLKNQIEAARTLVEKLVDENAGLVEKVNELYAELDKRSATAELSGATVPDGITEYAESAGVAIPIPESEEITPVSAEKFNSLENVPVQDKNDTVDVNDVAGVVSDSIVSDSSGEIVQIPLDDNEVRDQEELEDAKNVEEEAVPLTDAPLIGAPFRLISFVAKFVSGADLVNKSNSDDSR</sequence>
<proteinExistence type="predicted"/>
<name>A0ACB9PYG8_BAUVA</name>
<keyword evidence="2" id="KW-1185">Reference proteome</keyword>
<accession>A0ACB9PYG8</accession>
<gene>
    <name evidence="1" type="ORF">L6164_002514</name>
</gene>
<comment type="caution">
    <text evidence="1">The sequence shown here is derived from an EMBL/GenBank/DDBJ whole genome shotgun (WGS) entry which is preliminary data.</text>
</comment>
<evidence type="ECO:0000313" key="2">
    <source>
        <dbReference type="Proteomes" id="UP000828941"/>
    </source>
</evidence>
<dbReference type="Proteomes" id="UP000828941">
    <property type="component" value="Chromosome 2"/>
</dbReference>
<organism evidence="1 2">
    <name type="scientific">Bauhinia variegata</name>
    <name type="common">Purple orchid tree</name>
    <name type="synonym">Phanera variegata</name>
    <dbReference type="NCBI Taxonomy" id="167791"/>
    <lineage>
        <taxon>Eukaryota</taxon>
        <taxon>Viridiplantae</taxon>
        <taxon>Streptophyta</taxon>
        <taxon>Embryophyta</taxon>
        <taxon>Tracheophyta</taxon>
        <taxon>Spermatophyta</taxon>
        <taxon>Magnoliopsida</taxon>
        <taxon>eudicotyledons</taxon>
        <taxon>Gunneridae</taxon>
        <taxon>Pentapetalae</taxon>
        <taxon>rosids</taxon>
        <taxon>fabids</taxon>
        <taxon>Fabales</taxon>
        <taxon>Fabaceae</taxon>
        <taxon>Cercidoideae</taxon>
        <taxon>Cercideae</taxon>
        <taxon>Bauhiniinae</taxon>
        <taxon>Bauhinia</taxon>
    </lineage>
</organism>